<dbReference type="GO" id="GO:0004803">
    <property type="term" value="F:transposase activity"/>
    <property type="evidence" value="ECO:0007669"/>
    <property type="project" value="InterPro"/>
</dbReference>
<evidence type="ECO:0000313" key="6">
    <source>
        <dbReference type="EMBL" id="QKD85013.1"/>
    </source>
</evidence>
<evidence type="ECO:0000313" key="8">
    <source>
        <dbReference type="Proteomes" id="UP000505210"/>
    </source>
</evidence>
<dbReference type="GO" id="GO:0006313">
    <property type="term" value="P:DNA transposition"/>
    <property type="evidence" value="ECO:0007669"/>
    <property type="project" value="InterPro"/>
</dbReference>
<evidence type="ECO:0000313" key="2">
    <source>
        <dbReference type="EMBL" id="QKD84805.1"/>
    </source>
</evidence>
<sequence>MLVSFPALVKPILKQLCPHNYPVLNSRLFFEIWLTFVLDQGLTSMRSLFYRLNKAGIKVDISTFSKACKTRQDEHFCRIYAELIRQLKQKNPATAQMLFSIDSTVITLTSKLFWMQGYHQVKLLNGVNLTQGNPSECLIHFGQGHDAKFADRVTGMIPEDAIGVMDRGFASWDFLDQLSQDQTRFVVRLKNTMKTEFEHERYRVVWFCDLESQTEFRLATNVELMTNEEISEVYRHRWQIEVLWKFLKMHLKLDKLISKSVNGVTIQIYMVLIAYLILQLIEIPEFYGHQLLDKLRYLQLELSRRCSIVHWSYDLLPETLVGAS</sequence>
<evidence type="ECO:0000313" key="5">
    <source>
        <dbReference type="EMBL" id="QKD84914.1"/>
    </source>
</evidence>
<dbReference type="EMBL" id="CP053661">
    <property type="protein sequence ID" value="QKD84807.1"/>
    <property type="molecule type" value="Genomic_DNA"/>
</dbReference>
<feature type="domain" description="Transposase IS4-like" evidence="1">
    <location>
        <begin position="98"/>
        <end position="277"/>
    </location>
</feature>
<organism evidence="4 8">
    <name type="scientific">Thermoleptolyngbya sichuanensis A183</name>
    <dbReference type="NCBI Taxonomy" id="2737172"/>
    <lineage>
        <taxon>Bacteria</taxon>
        <taxon>Bacillati</taxon>
        <taxon>Cyanobacteriota</taxon>
        <taxon>Cyanophyceae</taxon>
        <taxon>Oculatellales</taxon>
        <taxon>Oculatellaceae</taxon>
        <taxon>Thermoleptolyngbya</taxon>
        <taxon>Thermoleptolyngbya sichuanensis</taxon>
    </lineage>
</organism>
<dbReference type="PANTHER" id="PTHR33258">
    <property type="entry name" value="TRANSPOSASE INSL FOR INSERTION SEQUENCE ELEMENT IS186A-RELATED"/>
    <property type="match status" value="1"/>
</dbReference>
<evidence type="ECO:0000259" key="1">
    <source>
        <dbReference type="Pfam" id="PF01609"/>
    </source>
</evidence>
<evidence type="ECO:0000313" key="7">
    <source>
        <dbReference type="EMBL" id="QKD85065.1"/>
    </source>
</evidence>
<evidence type="ECO:0000313" key="3">
    <source>
        <dbReference type="EMBL" id="QKD84807.1"/>
    </source>
</evidence>
<dbReference type="AlphaFoldDB" id="A0A6M8BKX1"/>
<dbReference type="InterPro" id="IPR012337">
    <property type="entry name" value="RNaseH-like_sf"/>
</dbReference>
<dbReference type="GO" id="GO:0003677">
    <property type="term" value="F:DNA binding"/>
    <property type="evidence" value="ECO:0007669"/>
    <property type="project" value="InterPro"/>
</dbReference>
<dbReference type="Gene3D" id="3.90.350.10">
    <property type="entry name" value="Transposase Inhibitor Protein From Tn5, Chain A, domain 1"/>
    <property type="match status" value="1"/>
</dbReference>
<dbReference type="InterPro" id="IPR002559">
    <property type="entry name" value="Transposase_11"/>
</dbReference>
<dbReference type="EMBL" id="CP053661">
    <property type="protein sequence ID" value="QKD84805.1"/>
    <property type="molecule type" value="Genomic_DNA"/>
</dbReference>
<proteinExistence type="predicted"/>
<gene>
    <name evidence="2" type="ORF">HPC62_06630</name>
    <name evidence="3" type="ORF">HPC62_06680</name>
    <name evidence="4" type="ORF">HPC62_11210</name>
    <name evidence="5" type="ORF">HPC62_11465</name>
    <name evidence="6" type="ORF">HPC62_16865</name>
    <name evidence="7" type="ORF">HPC62_19070</name>
</gene>
<dbReference type="KEGG" id="theu:HPC62_16865"/>
<dbReference type="KEGG" id="theu:HPC62_06680"/>
<reference evidence="4 8" key="1">
    <citation type="submission" date="2020-05" db="EMBL/GenBank/DDBJ databases">
        <title>Complete genome sequence of of a novel Thermoleptolyngbya strain isolated from hot springs of Ganzi, Sichuan China.</title>
        <authorList>
            <person name="Tang J."/>
            <person name="Daroch M."/>
            <person name="Li L."/>
            <person name="Waleron K."/>
            <person name="Waleron M."/>
            <person name="Waleron M."/>
        </authorList>
    </citation>
    <scope>NUCLEOTIDE SEQUENCE [LARGE SCALE GENOMIC DNA]</scope>
    <source>
        <strain evidence="4 8">PKUAC-SCTA183</strain>
    </source>
</reference>
<keyword evidence="8" id="KW-1185">Reference proteome</keyword>
<accession>A0A6M8BKX1</accession>
<dbReference type="RefSeq" id="WP_172358810.1">
    <property type="nucleotide sequence ID" value="NZ_CP053661.1"/>
</dbReference>
<dbReference type="KEGG" id="theu:HPC62_11465"/>
<dbReference type="SUPFAM" id="SSF53098">
    <property type="entry name" value="Ribonuclease H-like"/>
    <property type="match status" value="1"/>
</dbReference>
<evidence type="ECO:0000313" key="4">
    <source>
        <dbReference type="EMBL" id="QKD84910.1"/>
    </source>
</evidence>
<dbReference type="Proteomes" id="UP000505210">
    <property type="component" value="Chromosome"/>
</dbReference>
<dbReference type="KEGG" id="theu:HPC62_11210"/>
<dbReference type="EMBL" id="CP053661">
    <property type="protein sequence ID" value="QKD84910.1"/>
    <property type="molecule type" value="Genomic_DNA"/>
</dbReference>
<dbReference type="KEGG" id="theu:HPC62_19070"/>
<protein>
    <submittedName>
        <fullName evidence="4">Transposase</fullName>
    </submittedName>
</protein>
<name>A0A6M8BKX1_9CYAN</name>
<dbReference type="EMBL" id="CP053661">
    <property type="protein sequence ID" value="QKD85013.1"/>
    <property type="molecule type" value="Genomic_DNA"/>
</dbReference>
<dbReference type="KEGG" id="theu:HPC62_06630"/>
<dbReference type="EMBL" id="CP053661">
    <property type="protein sequence ID" value="QKD84914.1"/>
    <property type="molecule type" value="Genomic_DNA"/>
</dbReference>
<dbReference type="Pfam" id="PF01609">
    <property type="entry name" value="DDE_Tnp_1"/>
    <property type="match status" value="1"/>
</dbReference>
<dbReference type="EMBL" id="CP053661">
    <property type="protein sequence ID" value="QKD85065.1"/>
    <property type="molecule type" value="Genomic_DNA"/>
</dbReference>
<dbReference type="PANTHER" id="PTHR33258:SF1">
    <property type="entry name" value="TRANSPOSASE INSL FOR INSERTION SEQUENCE ELEMENT IS186A-RELATED"/>
    <property type="match status" value="1"/>
</dbReference>